<dbReference type="AlphaFoldDB" id="J3LK10"/>
<keyword evidence="2" id="KW-0677">Repeat</keyword>
<protein>
    <recommendedName>
        <fullName evidence="8">C2H2-type domain-containing protein</fullName>
    </recommendedName>
</protein>
<dbReference type="HOGENOM" id="CLU_452274_0_0_1"/>
<evidence type="ECO:0000256" key="6">
    <source>
        <dbReference type="SAM" id="MobiDB-lite"/>
    </source>
</evidence>
<reference evidence="9" key="1">
    <citation type="journal article" date="2013" name="Nat. Commun.">
        <title>Whole-genome sequencing of Oryza brachyantha reveals mechanisms underlying Oryza genome evolution.</title>
        <authorList>
            <person name="Chen J."/>
            <person name="Huang Q."/>
            <person name="Gao D."/>
            <person name="Wang J."/>
            <person name="Lang Y."/>
            <person name="Liu T."/>
            <person name="Li B."/>
            <person name="Bai Z."/>
            <person name="Luis Goicoechea J."/>
            <person name="Liang C."/>
            <person name="Chen C."/>
            <person name="Zhang W."/>
            <person name="Sun S."/>
            <person name="Liao Y."/>
            <person name="Zhang X."/>
            <person name="Yang L."/>
            <person name="Song C."/>
            <person name="Wang M."/>
            <person name="Shi J."/>
            <person name="Liu G."/>
            <person name="Liu J."/>
            <person name="Zhou H."/>
            <person name="Zhou W."/>
            <person name="Yu Q."/>
            <person name="An N."/>
            <person name="Chen Y."/>
            <person name="Cai Q."/>
            <person name="Wang B."/>
            <person name="Liu B."/>
            <person name="Min J."/>
            <person name="Huang Y."/>
            <person name="Wu H."/>
            <person name="Li Z."/>
            <person name="Zhang Y."/>
            <person name="Yin Y."/>
            <person name="Song W."/>
            <person name="Jiang J."/>
            <person name="Jackson S.A."/>
            <person name="Wing R.A."/>
            <person name="Wang J."/>
            <person name="Chen M."/>
        </authorList>
    </citation>
    <scope>NUCLEOTIDE SEQUENCE [LARGE SCALE GENOMIC DNA]</scope>
    <source>
        <strain evidence="9">cv. IRGC 101232</strain>
    </source>
</reference>
<feature type="domain" description="C2H2-type" evidence="8">
    <location>
        <begin position="565"/>
        <end position="594"/>
    </location>
</feature>
<evidence type="ECO:0000259" key="8">
    <source>
        <dbReference type="PROSITE" id="PS50157"/>
    </source>
</evidence>
<keyword evidence="1" id="KW-0479">Metal-binding</keyword>
<evidence type="ECO:0000256" key="3">
    <source>
        <dbReference type="ARBA" id="ARBA00022771"/>
    </source>
</evidence>
<feature type="domain" description="C2H2-type" evidence="8">
    <location>
        <begin position="595"/>
        <end position="623"/>
    </location>
</feature>
<dbReference type="PROSITE" id="PS00028">
    <property type="entry name" value="ZINC_FINGER_C2H2_1"/>
    <property type="match status" value="2"/>
</dbReference>
<evidence type="ECO:0000313" key="10">
    <source>
        <dbReference type="Proteomes" id="UP000006038"/>
    </source>
</evidence>
<dbReference type="PANTHER" id="PTHR19818">
    <property type="entry name" value="ZINC FINGER PROTEIN ZIC AND GLI"/>
    <property type="match status" value="1"/>
</dbReference>
<dbReference type="OMA" id="HKGHIAD"/>
<dbReference type="SMART" id="SM00355">
    <property type="entry name" value="ZnF_C2H2"/>
    <property type="match status" value="4"/>
</dbReference>
<feature type="region of interest" description="Disordered" evidence="6">
    <location>
        <begin position="361"/>
        <end position="402"/>
    </location>
</feature>
<keyword evidence="3 5" id="KW-0863">Zinc-finger</keyword>
<keyword evidence="4" id="KW-0862">Zinc</keyword>
<dbReference type="GO" id="GO:0005634">
    <property type="term" value="C:nucleus"/>
    <property type="evidence" value="ECO:0007669"/>
    <property type="project" value="UniProtKB-ARBA"/>
</dbReference>
<feature type="signal peptide" evidence="7">
    <location>
        <begin position="1"/>
        <end position="19"/>
    </location>
</feature>
<dbReference type="InterPro" id="IPR013087">
    <property type="entry name" value="Znf_C2H2_type"/>
</dbReference>
<feature type="region of interest" description="Disordered" evidence="6">
    <location>
        <begin position="33"/>
        <end position="67"/>
    </location>
</feature>
<feature type="chain" id="PRO_5003772433" description="C2H2-type domain-containing protein" evidence="7">
    <location>
        <begin position="20"/>
        <end position="623"/>
    </location>
</feature>
<feature type="compositionally biased region" description="Polar residues" evidence="6">
    <location>
        <begin position="377"/>
        <end position="393"/>
    </location>
</feature>
<name>J3LK10_ORYBR</name>
<dbReference type="Gramene" id="OB03G13860.1">
    <property type="protein sequence ID" value="OB03G13860.1"/>
    <property type="gene ID" value="OB03G13860"/>
</dbReference>
<feature type="region of interest" description="Disordered" evidence="6">
    <location>
        <begin position="183"/>
        <end position="217"/>
    </location>
</feature>
<dbReference type="STRING" id="4533.J3LK10"/>
<dbReference type="PANTHER" id="PTHR19818:SF139">
    <property type="entry name" value="PAIR-RULE PROTEIN ODD-PAIRED"/>
    <property type="match status" value="1"/>
</dbReference>
<feature type="compositionally biased region" description="Basic and acidic residues" evidence="6">
    <location>
        <begin position="50"/>
        <end position="64"/>
    </location>
</feature>
<keyword evidence="7" id="KW-0732">Signal</keyword>
<dbReference type="InterPro" id="IPR050329">
    <property type="entry name" value="GLI_C2H2-zinc-finger"/>
</dbReference>
<dbReference type="GO" id="GO:0045944">
    <property type="term" value="P:positive regulation of transcription by RNA polymerase II"/>
    <property type="evidence" value="ECO:0007669"/>
    <property type="project" value="UniProtKB-ARBA"/>
</dbReference>
<dbReference type="SUPFAM" id="SSF57667">
    <property type="entry name" value="beta-beta-alpha zinc fingers"/>
    <property type="match status" value="2"/>
</dbReference>
<evidence type="ECO:0000256" key="7">
    <source>
        <dbReference type="SAM" id="SignalP"/>
    </source>
</evidence>
<dbReference type="PROSITE" id="PS50157">
    <property type="entry name" value="ZINC_FINGER_C2H2_2"/>
    <property type="match status" value="3"/>
</dbReference>
<reference evidence="9" key="2">
    <citation type="submission" date="2013-04" db="UniProtKB">
        <authorList>
            <consortium name="EnsemblPlants"/>
        </authorList>
    </citation>
    <scope>IDENTIFICATION</scope>
</reference>
<dbReference type="EnsemblPlants" id="OB03G13860.1">
    <property type="protein sequence ID" value="OB03G13860.1"/>
    <property type="gene ID" value="OB03G13860"/>
</dbReference>
<evidence type="ECO:0000256" key="4">
    <source>
        <dbReference type="ARBA" id="ARBA00022833"/>
    </source>
</evidence>
<dbReference type="InterPro" id="IPR036236">
    <property type="entry name" value="Znf_C2H2_sf"/>
</dbReference>
<accession>J3LK10</accession>
<dbReference type="GO" id="GO:0000978">
    <property type="term" value="F:RNA polymerase II cis-regulatory region sequence-specific DNA binding"/>
    <property type="evidence" value="ECO:0007669"/>
    <property type="project" value="TreeGrafter"/>
</dbReference>
<keyword evidence="10" id="KW-1185">Reference proteome</keyword>
<feature type="domain" description="C2H2-type" evidence="8">
    <location>
        <begin position="535"/>
        <end position="564"/>
    </location>
</feature>
<evidence type="ECO:0000256" key="1">
    <source>
        <dbReference type="ARBA" id="ARBA00022723"/>
    </source>
</evidence>
<dbReference type="eggNOG" id="KOG1721">
    <property type="taxonomic scope" value="Eukaryota"/>
</dbReference>
<dbReference type="GO" id="GO:0000981">
    <property type="term" value="F:DNA-binding transcription factor activity, RNA polymerase II-specific"/>
    <property type="evidence" value="ECO:0007669"/>
    <property type="project" value="TreeGrafter"/>
</dbReference>
<dbReference type="Proteomes" id="UP000006038">
    <property type="component" value="Chromosome 3"/>
</dbReference>
<dbReference type="GO" id="GO:0008270">
    <property type="term" value="F:zinc ion binding"/>
    <property type="evidence" value="ECO:0007669"/>
    <property type="project" value="UniProtKB-KW"/>
</dbReference>
<sequence length="623" mass="66574">MRVDTRFLFLLLLLAQVAPDAIKQKGHIAGRVPESELRSDARVGLAERPPVPEDQGRDIDDGPPAKKPVTVLEATKGACGFSDAVARLEGSGKTVTEVATEPAAIVGAPAANGAVGGQECKEATCRADESAAELVATGVASFLTGASAELDVSKTASFANLTVTKPRVSERVSLVHEAATETRASVSVPKATKGASPDGEDAANSEITRGHSQESAAKMEVTKEISLVSEAAADTELAERVSVASEHFTEPGVKLSVPESPEVTERVPVASGLHITGFASLDKEGAVEPEVTGSGCIANEASEMKAKEGGCIFTRASAEPEDTGRASVCSGDDDIALDEPRPPDCVSVVANVKVGNNAGEAVASKLHPSRANAESVDGSTNSTSNGHVSSKSPTADEVAPPGGCVDTPSVSCLSDIVARSIGKSGRTDIICYARRKGKRKLEMVEVKEENVEMDDSAICDQYDDKLTSEQTGPCESVTSTAVSVEIKIADIKRELEDSSTASKGKRKKGQRFECEIDYCRMTFKTRADLSVHKKNTCTVKSCGRHFRSHKYLRRHQSIHNDDMPYKCPWEGCSMAFKWSWDRGEHFQVHTGKKPYKCTTPGCSKVYKFVSDFTRHRRRCKPER</sequence>
<organism evidence="9">
    <name type="scientific">Oryza brachyantha</name>
    <name type="common">malo sina</name>
    <dbReference type="NCBI Taxonomy" id="4533"/>
    <lineage>
        <taxon>Eukaryota</taxon>
        <taxon>Viridiplantae</taxon>
        <taxon>Streptophyta</taxon>
        <taxon>Embryophyta</taxon>
        <taxon>Tracheophyta</taxon>
        <taxon>Spermatophyta</taxon>
        <taxon>Magnoliopsida</taxon>
        <taxon>Liliopsida</taxon>
        <taxon>Poales</taxon>
        <taxon>Poaceae</taxon>
        <taxon>BOP clade</taxon>
        <taxon>Oryzoideae</taxon>
        <taxon>Oryzeae</taxon>
        <taxon>Oryzinae</taxon>
        <taxon>Oryza</taxon>
    </lineage>
</organism>
<evidence type="ECO:0000256" key="5">
    <source>
        <dbReference type="PROSITE-ProRule" id="PRU00042"/>
    </source>
</evidence>
<dbReference type="Gene3D" id="3.30.160.60">
    <property type="entry name" value="Classic Zinc Finger"/>
    <property type="match status" value="1"/>
</dbReference>
<proteinExistence type="predicted"/>
<evidence type="ECO:0000256" key="2">
    <source>
        <dbReference type="ARBA" id="ARBA00022737"/>
    </source>
</evidence>
<evidence type="ECO:0000313" key="9">
    <source>
        <dbReference type="EnsemblPlants" id="OB03G13860.1"/>
    </source>
</evidence>